<organism evidence="1 2">
    <name type="scientific">Rhizocola hellebori</name>
    <dbReference type="NCBI Taxonomy" id="1392758"/>
    <lineage>
        <taxon>Bacteria</taxon>
        <taxon>Bacillati</taxon>
        <taxon>Actinomycetota</taxon>
        <taxon>Actinomycetes</taxon>
        <taxon>Micromonosporales</taxon>
        <taxon>Micromonosporaceae</taxon>
        <taxon>Rhizocola</taxon>
    </lineage>
</organism>
<gene>
    <name evidence="1" type="ORF">Rhe02_66520</name>
</gene>
<name>A0A8J3QFE1_9ACTN</name>
<dbReference type="Proteomes" id="UP000612899">
    <property type="component" value="Unassembled WGS sequence"/>
</dbReference>
<protein>
    <recommendedName>
        <fullName evidence="3">PIN domain-containing protein</fullName>
    </recommendedName>
</protein>
<dbReference type="AlphaFoldDB" id="A0A8J3QFE1"/>
<dbReference type="EMBL" id="BONY01000052">
    <property type="protein sequence ID" value="GIH08585.1"/>
    <property type="molecule type" value="Genomic_DNA"/>
</dbReference>
<evidence type="ECO:0000313" key="2">
    <source>
        <dbReference type="Proteomes" id="UP000612899"/>
    </source>
</evidence>
<comment type="caution">
    <text evidence="1">The sequence shown here is derived from an EMBL/GenBank/DDBJ whole genome shotgun (WGS) entry which is preliminary data.</text>
</comment>
<evidence type="ECO:0000313" key="1">
    <source>
        <dbReference type="EMBL" id="GIH08585.1"/>
    </source>
</evidence>
<reference evidence="1" key="1">
    <citation type="submission" date="2021-01" db="EMBL/GenBank/DDBJ databases">
        <title>Whole genome shotgun sequence of Rhizocola hellebori NBRC 109834.</title>
        <authorList>
            <person name="Komaki H."/>
            <person name="Tamura T."/>
        </authorList>
    </citation>
    <scope>NUCLEOTIDE SEQUENCE</scope>
    <source>
        <strain evidence="1">NBRC 109834</strain>
    </source>
</reference>
<proteinExistence type="predicted"/>
<accession>A0A8J3QFE1</accession>
<sequence>MTIRLILDTSAVAEYVKGSIHVGELLAELHDEAAEVRFAVPVTCLAEAGLAAVSPESLLLLASHQRAAVIPVSAERWRDLVNLTKLMGSVLHAAPFLVAINRDDCYLLTATPQRYPDTDLVIDIGQ</sequence>
<keyword evidence="2" id="KW-1185">Reference proteome</keyword>
<evidence type="ECO:0008006" key="3">
    <source>
        <dbReference type="Google" id="ProtNLM"/>
    </source>
</evidence>
<dbReference type="RefSeq" id="WP_203912337.1">
    <property type="nucleotide sequence ID" value="NZ_BONY01000052.1"/>
</dbReference>